<comment type="caution">
    <text evidence="7">The sequence shown here is derived from an EMBL/GenBank/DDBJ whole genome shotgun (WGS) entry which is preliminary data.</text>
</comment>
<feature type="domain" description="C2H2-type" evidence="6">
    <location>
        <begin position="580"/>
        <end position="607"/>
    </location>
</feature>
<keyword evidence="2 4" id="KW-0863">Zinc-finger</keyword>
<feature type="compositionally biased region" description="Basic residues" evidence="5">
    <location>
        <begin position="625"/>
        <end position="637"/>
    </location>
</feature>
<feature type="region of interest" description="Disordered" evidence="5">
    <location>
        <begin position="315"/>
        <end position="362"/>
    </location>
</feature>
<feature type="domain" description="C2H2-type" evidence="6">
    <location>
        <begin position="608"/>
        <end position="635"/>
    </location>
</feature>
<feature type="compositionally biased region" description="Low complexity" evidence="5">
    <location>
        <begin position="478"/>
        <end position="495"/>
    </location>
</feature>
<feature type="compositionally biased region" description="Gly residues" evidence="5">
    <location>
        <begin position="272"/>
        <end position="289"/>
    </location>
</feature>
<proteinExistence type="predicted"/>
<dbReference type="PROSITE" id="PS50157">
    <property type="entry name" value="ZINC_FINGER_C2H2_2"/>
    <property type="match status" value="3"/>
</dbReference>
<feature type="domain" description="C2H2-type" evidence="6">
    <location>
        <begin position="550"/>
        <end position="579"/>
    </location>
</feature>
<feature type="region of interest" description="Disordered" evidence="5">
    <location>
        <begin position="444"/>
        <end position="496"/>
    </location>
</feature>
<evidence type="ECO:0000259" key="6">
    <source>
        <dbReference type="PROSITE" id="PS50157"/>
    </source>
</evidence>
<feature type="compositionally biased region" description="Basic residues" evidence="5">
    <location>
        <begin position="40"/>
        <end position="51"/>
    </location>
</feature>
<feature type="compositionally biased region" description="Polar residues" evidence="5">
    <location>
        <begin position="703"/>
        <end position="721"/>
    </location>
</feature>
<evidence type="ECO:0000256" key="5">
    <source>
        <dbReference type="SAM" id="MobiDB-lite"/>
    </source>
</evidence>
<organism evidence="7 8">
    <name type="scientific">Periplaneta americana</name>
    <name type="common">American cockroach</name>
    <name type="synonym">Blatta americana</name>
    <dbReference type="NCBI Taxonomy" id="6978"/>
    <lineage>
        <taxon>Eukaryota</taxon>
        <taxon>Metazoa</taxon>
        <taxon>Ecdysozoa</taxon>
        <taxon>Arthropoda</taxon>
        <taxon>Hexapoda</taxon>
        <taxon>Insecta</taxon>
        <taxon>Pterygota</taxon>
        <taxon>Neoptera</taxon>
        <taxon>Polyneoptera</taxon>
        <taxon>Dictyoptera</taxon>
        <taxon>Blattodea</taxon>
        <taxon>Blattoidea</taxon>
        <taxon>Blattidae</taxon>
        <taxon>Blattinae</taxon>
        <taxon>Periplaneta</taxon>
    </lineage>
</organism>
<feature type="compositionally biased region" description="Low complexity" evidence="5">
    <location>
        <begin position="1"/>
        <end position="26"/>
    </location>
</feature>
<feature type="region of interest" description="Disordered" evidence="5">
    <location>
        <begin position="88"/>
        <end position="233"/>
    </location>
</feature>
<evidence type="ECO:0000256" key="3">
    <source>
        <dbReference type="ARBA" id="ARBA00022833"/>
    </source>
</evidence>
<keyword evidence="3" id="KW-0862">Zinc</keyword>
<feature type="compositionally biased region" description="Low complexity" evidence="5">
    <location>
        <begin position="652"/>
        <end position="668"/>
    </location>
</feature>
<reference evidence="7 8" key="1">
    <citation type="journal article" date="2022" name="Allergy">
        <title>Genome assembly and annotation of Periplaneta americana reveal a comprehensive cockroach allergen profile.</title>
        <authorList>
            <person name="Wang L."/>
            <person name="Xiong Q."/>
            <person name="Saelim N."/>
            <person name="Wang L."/>
            <person name="Nong W."/>
            <person name="Wan A.T."/>
            <person name="Shi M."/>
            <person name="Liu X."/>
            <person name="Cao Q."/>
            <person name="Hui J.H.L."/>
            <person name="Sookrung N."/>
            <person name="Leung T.F."/>
            <person name="Tungtrongchitr A."/>
            <person name="Tsui S.K.W."/>
        </authorList>
    </citation>
    <scope>NUCLEOTIDE SEQUENCE [LARGE SCALE GENOMIC DNA]</scope>
    <source>
        <strain evidence="7">PWHHKU_190912</strain>
    </source>
</reference>
<dbReference type="Gene3D" id="3.30.160.60">
    <property type="entry name" value="Classic Zinc Finger"/>
    <property type="match status" value="3"/>
</dbReference>
<dbReference type="Pfam" id="PF00096">
    <property type="entry name" value="zf-C2H2"/>
    <property type="match status" value="2"/>
</dbReference>
<feature type="compositionally biased region" description="Gly residues" evidence="5">
    <location>
        <begin position="461"/>
        <end position="477"/>
    </location>
</feature>
<dbReference type="PANTHER" id="PTHR23235:SF60">
    <property type="entry name" value="STRIPE, ISOFORM D"/>
    <property type="match status" value="1"/>
</dbReference>
<dbReference type="InterPro" id="IPR013087">
    <property type="entry name" value="Znf_C2H2_type"/>
</dbReference>
<keyword evidence="1" id="KW-0479">Metal-binding</keyword>
<evidence type="ECO:0000256" key="2">
    <source>
        <dbReference type="ARBA" id="ARBA00022771"/>
    </source>
</evidence>
<evidence type="ECO:0000313" key="7">
    <source>
        <dbReference type="EMBL" id="KAJ4451472.1"/>
    </source>
</evidence>
<evidence type="ECO:0000256" key="4">
    <source>
        <dbReference type="PROSITE-ProRule" id="PRU00042"/>
    </source>
</evidence>
<evidence type="ECO:0000313" key="8">
    <source>
        <dbReference type="Proteomes" id="UP001148838"/>
    </source>
</evidence>
<feature type="compositionally biased region" description="Low complexity" evidence="5">
    <location>
        <begin position="689"/>
        <end position="702"/>
    </location>
</feature>
<sequence length="721" mass="74904">MLTGATSGASAAASTAGPLSAPPASTMIMDGLDTLTPGQTHHHHHHHHHHPTSAPTAAAFLVSEAAVAAAQTFSVLSFDTCLYKDPPSSSSLIGADSGDIGGDQGDRRPGSGGPASTGAAAPGAGGKDEAAAPEAQPGDLNTPVTTSGDIPSFFGPSTVVEPPPITVPGSLDPEELSLDPAGSPHQSLSSPPQQEQEPHLEEPTEAPTKHEPSLSPGLSTVPAGVEDSSNTSSIIMYPSSSAAGSTPHTSGSAGAGKISYRGIFTTSSGSPVPGGMGPNGGGGLAGLGTGLAATSPTGPGINHWILPSPDKTLFPPLFGLLGQQQPQHPQSAASPQQQQQQQQQYPSASPSPAGGHYDDGSQQQQAELLGLSIECGALKQPPTYSSCSGGAVTSIGDVQQQQQQDLAYSRVGQSLVPSPTKYQWLDPQVVPGYGAAAGTGMSVPGPSGLIPKQEPFSACAGSGGGTSGSGGGGGGSAGEVQQQAQGQQQQQQQPGNFSVQLAEYNPSTSKGHEILSQVYQQSAMPLKLVPVKPRKYPNRPSKTPVHERPYACPVENCDRRFSRSDELTRHIRIHTGQKPFQCRICMRSFSRSDHLTTHIRTHTGEKPFQCDTCGRKFARSDEKKRHAKVHLKQRLKKESKLVAGSGGGSSSTGGSQQQQQQQQQQAAHHQTHIHPHHLHPHHQHHHHQTASTSGIQQQQQQQHTVTSDDSLSTMAVVTTSL</sequence>
<dbReference type="SUPFAM" id="SSF57667">
    <property type="entry name" value="beta-beta-alpha zinc fingers"/>
    <property type="match status" value="2"/>
</dbReference>
<protein>
    <recommendedName>
        <fullName evidence="6">C2H2-type domain-containing protein</fullName>
    </recommendedName>
</protein>
<dbReference type="EMBL" id="JAJSOF020000001">
    <property type="protein sequence ID" value="KAJ4451472.1"/>
    <property type="molecule type" value="Genomic_DNA"/>
</dbReference>
<gene>
    <name evidence="7" type="ORF">ANN_02934</name>
</gene>
<feature type="compositionally biased region" description="Low complexity" evidence="5">
    <location>
        <begin position="183"/>
        <end position="195"/>
    </location>
</feature>
<feature type="compositionally biased region" description="Basic and acidic residues" evidence="5">
    <location>
        <begin position="196"/>
        <end position="212"/>
    </location>
</feature>
<feature type="region of interest" description="Disordered" evidence="5">
    <location>
        <begin position="1"/>
        <end position="55"/>
    </location>
</feature>
<dbReference type="PROSITE" id="PS00028">
    <property type="entry name" value="ZINC_FINGER_C2H2_1"/>
    <property type="match status" value="3"/>
</dbReference>
<name>A0ABQ8U0R8_PERAM</name>
<keyword evidence="8" id="KW-1185">Reference proteome</keyword>
<feature type="region of interest" description="Disordered" evidence="5">
    <location>
        <begin position="269"/>
        <end position="291"/>
    </location>
</feature>
<accession>A0ABQ8U0R8</accession>
<feature type="compositionally biased region" description="Low complexity" evidence="5">
    <location>
        <begin position="323"/>
        <end position="353"/>
    </location>
</feature>
<dbReference type="SMART" id="SM00355">
    <property type="entry name" value="ZnF_C2H2"/>
    <property type="match status" value="3"/>
</dbReference>
<dbReference type="Proteomes" id="UP001148838">
    <property type="component" value="Unassembled WGS sequence"/>
</dbReference>
<feature type="compositionally biased region" description="Basic residues" evidence="5">
    <location>
        <begin position="669"/>
        <end position="688"/>
    </location>
</feature>
<evidence type="ECO:0000256" key="1">
    <source>
        <dbReference type="ARBA" id="ARBA00022723"/>
    </source>
</evidence>
<dbReference type="PANTHER" id="PTHR23235">
    <property type="entry name" value="KRUEPPEL-LIKE TRANSCRIPTION FACTOR"/>
    <property type="match status" value="1"/>
</dbReference>
<feature type="region of interest" description="Disordered" evidence="5">
    <location>
        <begin position="619"/>
        <end position="721"/>
    </location>
</feature>
<dbReference type="InterPro" id="IPR036236">
    <property type="entry name" value="Znf_C2H2_sf"/>
</dbReference>